<dbReference type="PROSITE" id="PS00631">
    <property type="entry name" value="CYTOSOL_AP"/>
    <property type="match status" value="1"/>
</dbReference>
<evidence type="ECO:0000313" key="10">
    <source>
        <dbReference type="EMBL" id="GAA3129509.1"/>
    </source>
</evidence>
<dbReference type="RefSeq" id="WP_344858147.1">
    <property type="nucleotide sequence ID" value="NZ_BAAAUT010000013.1"/>
</dbReference>
<feature type="binding site" evidence="8">
    <location>
        <position position="262"/>
    </location>
    <ligand>
        <name>Mn(2+)</name>
        <dbReference type="ChEBI" id="CHEBI:29035"/>
        <label>2</label>
    </ligand>
</feature>
<comment type="caution">
    <text evidence="10">The sequence shown here is derived from an EMBL/GenBank/DDBJ whole genome shotgun (WGS) entry which is preliminary data.</text>
</comment>
<keyword evidence="8" id="KW-0963">Cytoplasm</keyword>
<dbReference type="Proteomes" id="UP001500320">
    <property type="component" value="Unassembled WGS sequence"/>
</dbReference>
<keyword evidence="8" id="KW-0464">Manganese</keyword>
<dbReference type="InterPro" id="IPR043472">
    <property type="entry name" value="Macro_dom-like"/>
</dbReference>
<dbReference type="HAMAP" id="MF_00181">
    <property type="entry name" value="Cytosol_peptidase_M17"/>
    <property type="match status" value="1"/>
</dbReference>
<evidence type="ECO:0000256" key="7">
    <source>
        <dbReference type="ARBA" id="ARBA00049972"/>
    </source>
</evidence>
<evidence type="ECO:0000256" key="6">
    <source>
        <dbReference type="ARBA" id="ARBA00022801"/>
    </source>
</evidence>
<name>A0ABP6MY79_9ACTN</name>
<dbReference type="InterPro" id="IPR008283">
    <property type="entry name" value="Peptidase_M17_N"/>
</dbReference>
<dbReference type="Gene3D" id="3.40.220.10">
    <property type="entry name" value="Leucine Aminopeptidase, subunit E, domain 1"/>
    <property type="match status" value="1"/>
</dbReference>
<comment type="catalytic activity">
    <reaction evidence="2 8">
        <text>Release of an N-terminal amino acid, preferentially leucine, but not glutamic or aspartic acids.</text>
        <dbReference type="EC" id="3.4.11.10"/>
    </reaction>
</comment>
<evidence type="ECO:0000256" key="5">
    <source>
        <dbReference type="ARBA" id="ARBA00022670"/>
    </source>
</evidence>
<feature type="active site" evidence="8">
    <location>
        <position position="343"/>
    </location>
</feature>
<accession>A0ABP6MY79</accession>
<evidence type="ECO:0000256" key="8">
    <source>
        <dbReference type="HAMAP-Rule" id="MF_00181"/>
    </source>
</evidence>
<feature type="binding site" evidence="8">
    <location>
        <position position="262"/>
    </location>
    <ligand>
        <name>Mn(2+)</name>
        <dbReference type="ChEBI" id="CHEBI:29035"/>
        <label>1</label>
    </ligand>
</feature>
<dbReference type="InterPro" id="IPR023042">
    <property type="entry name" value="Peptidase_M17_leu_NH2_pept"/>
</dbReference>
<keyword evidence="8" id="KW-0479">Metal-binding</keyword>
<dbReference type="PANTHER" id="PTHR11963">
    <property type="entry name" value="LEUCINE AMINOPEPTIDASE-RELATED"/>
    <property type="match status" value="1"/>
</dbReference>
<proteinExistence type="inferred from homology"/>
<reference evidence="11" key="1">
    <citation type="journal article" date="2019" name="Int. J. Syst. Evol. Microbiol.">
        <title>The Global Catalogue of Microorganisms (GCM) 10K type strain sequencing project: providing services to taxonomists for standard genome sequencing and annotation.</title>
        <authorList>
            <consortium name="The Broad Institute Genomics Platform"/>
            <consortium name="The Broad Institute Genome Sequencing Center for Infectious Disease"/>
            <person name="Wu L."/>
            <person name="Ma J."/>
        </authorList>
    </citation>
    <scope>NUCLEOTIDE SEQUENCE [LARGE SCALE GENOMIC DNA]</scope>
    <source>
        <strain evidence="11">JCM 9373</strain>
    </source>
</reference>
<dbReference type="EC" id="3.4.11.1" evidence="8"/>
<comment type="catalytic activity">
    <reaction evidence="1 8">
        <text>Release of an N-terminal amino acid, Xaa-|-Yaa-, in which Xaa is preferably Leu, but may be other amino acids including Pro although not Arg or Lys, and Yaa may be Pro. Amino acid amides and methyl esters are also readily hydrolyzed, but rates on arylamides are exceedingly low.</text>
        <dbReference type="EC" id="3.4.11.1"/>
    </reaction>
</comment>
<feature type="domain" description="Cytosol aminopeptidase" evidence="9">
    <location>
        <begin position="337"/>
        <end position="344"/>
    </location>
</feature>
<gene>
    <name evidence="8" type="primary">pepA</name>
    <name evidence="10" type="ORF">GCM10010466_20300</name>
</gene>
<comment type="similarity">
    <text evidence="3 8">Belongs to the peptidase M17 family.</text>
</comment>
<organism evidence="10 11">
    <name type="scientific">Planomonospora alba</name>
    <dbReference type="NCBI Taxonomy" id="161354"/>
    <lineage>
        <taxon>Bacteria</taxon>
        <taxon>Bacillati</taxon>
        <taxon>Actinomycetota</taxon>
        <taxon>Actinomycetes</taxon>
        <taxon>Streptosporangiales</taxon>
        <taxon>Streptosporangiaceae</taxon>
        <taxon>Planomonospora</taxon>
    </lineage>
</organism>
<evidence type="ECO:0000313" key="11">
    <source>
        <dbReference type="Proteomes" id="UP001500320"/>
    </source>
</evidence>
<keyword evidence="5 8" id="KW-0645">Protease</keyword>
<keyword evidence="11" id="KW-1185">Reference proteome</keyword>
<dbReference type="InterPro" id="IPR000819">
    <property type="entry name" value="Peptidase_M17_C"/>
</dbReference>
<dbReference type="Pfam" id="PF02789">
    <property type="entry name" value="Peptidase_M17_N"/>
    <property type="match status" value="1"/>
</dbReference>
<dbReference type="Pfam" id="PF00883">
    <property type="entry name" value="Peptidase_M17"/>
    <property type="match status" value="1"/>
</dbReference>
<evidence type="ECO:0000256" key="4">
    <source>
        <dbReference type="ARBA" id="ARBA00022438"/>
    </source>
</evidence>
<protein>
    <recommendedName>
        <fullName evidence="8">Probable cytosol aminopeptidase</fullName>
        <ecNumber evidence="8">3.4.11.1</ecNumber>
    </recommendedName>
    <alternativeName>
        <fullName evidence="8">Leucine aminopeptidase</fullName>
        <shortName evidence="8">LAP</shortName>
        <ecNumber evidence="8">3.4.11.10</ecNumber>
    </alternativeName>
    <alternativeName>
        <fullName evidence="8">Leucyl aminopeptidase</fullName>
    </alternativeName>
</protein>
<feature type="binding site" evidence="8">
    <location>
        <position position="341"/>
    </location>
    <ligand>
        <name>Mn(2+)</name>
        <dbReference type="ChEBI" id="CHEBI:29035"/>
        <label>1</label>
    </ligand>
</feature>
<feature type="binding site" evidence="8">
    <location>
        <position position="280"/>
    </location>
    <ligand>
        <name>Mn(2+)</name>
        <dbReference type="ChEBI" id="CHEBI:29035"/>
        <label>2</label>
    </ligand>
</feature>
<evidence type="ECO:0000259" key="9">
    <source>
        <dbReference type="PROSITE" id="PS00631"/>
    </source>
</evidence>
<dbReference type="EC" id="3.4.11.10" evidence="8"/>
<dbReference type="EMBL" id="BAAAUT010000013">
    <property type="protein sequence ID" value="GAA3129509.1"/>
    <property type="molecule type" value="Genomic_DNA"/>
</dbReference>
<evidence type="ECO:0000256" key="1">
    <source>
        <dbReference type="ARBA" id="ARBA00000135"/>
    </source>
</evidence>
<evidence type="ECO:0000256" key="3">
    <source>
        <dbReference type="ARBA" id="ARBA00009528"/>
    </source>
</evidence>
<comment type="function">
    <text evidence="7 8">Presumably involved in the processing and regular turnover of intracellular proteins. Catalyzes the removal of unsubstituted N-terminal amino acids from various peptides.</text>
</comment>
<feature type="binding site" evidence="8">
    <location>
        <position position="257"/>
    </location>
    <ligand>
        <name>Mn(2+)</name>
        <dbReference type="ChEBI" id="CHEBI:29035"/>
        <label>2</label>
    </ligand>
</feature>
<evidence type="ECO:0000256" key="2">
    <source>
        <dbReference type="ARBA" id="ARBA00000967"/>
    </source>
</evidence>
<feature type="binding site" evidence="8">
    <location>
        <position position="339"/>
    </location>
    <ligand>
        <name>Mn(2+)</name>
        <dbReference type="ChEBI" id="CHEBI:29035"/>
        <label>1</label>
    </ligand>
</feature>
<dbReference type="CDD" id="cd00433">
    <property type="entry name" value="Peptidase_M17"/>
    <property type="match status" value="1"/>
</dbReference>
<comment type="cofactor">
    <cofactor evidence="8">
        <name>Mn(2+)</name>
        <dbReference type="ChEBI" id="CHEBI:29035"/>
    </cofactor>
    <text evidence="8">Binds 2 manganese ions per subunit.</text>
</comment>
<dbReference type="SUPFAM" id="SSF52949">
    <property type="entry name" value="Macro domain-like"/>
    <property type="match status" value="1"/>
</dbReference>
<dbReference type="Gene3D" id="3.40.630.10">
    <property type="entry name" value="Zn peptidases"/>
    <property type="match status" value="1"/>
</dbReference>
<dbReference type="PRINTS" id="PR00481">
    <property type="entry name" value="LAMNOPPTDASE"/>
</dbReference>
<dbReference type="PANTHER" id="PTHR11963:SF20">
    <property type="entry name" value="PEPTIDASE B"/>
    <property type="match status" value="1"/>
</dbReference>
<dbReference type="SUPFAM" id="SSF53187">
    <property type="entry name" value="Zn-dependent exopeptidases"/>
    <property type="match status" value="1"/>
</dbReference>
<feature type="active site" evidence="8">
    <location>
        <position position="269"/>
    </location>
</feature>
<comment type="subcellular location">
    <subcellularLocation>
        <location evidence="8">Cytoplasm</location>
    </subcellularLocation>
</comment>
<feature type="binding site" evidence="8">
    <location>
        <position position="341"/>
    </location>
    <ligand>
        <name>Mn(2+)</name>
        <dbReference type="ChEBI" id="CHEBI:29035"/>
        <label>2</label>
    </ligand>
</feature>
<keyword evidence="4 8" id="KW-0031">Aminopeptidase</keyword>
<keyword evidence="6 8" id="KW-0378">Hydrolase</keyword>
<sequence>MPLETSIVTAARVPEDAALLAVPFGADLAPPVELPVPAAGLLACYEAKGEAGEIVDVPVARGGAVGRVLLYGIGDGSADALRKAGAAVARRGRGRDEISVVPPAGAAGTGAAEAVAAFTEGALLASYTFRIGETPAASRPVGSIRLVTGDGGETGSAPDTGSVEAGLARGKALAGAVALARDLANTPSSVKSPAWLAERAAEQGVATRIWDEHELRAEGFGGILAVGQGSVNPPRLVQLSYEPEGGRADGHVVLVGKGITYDTGGLSLKPTEGMKFMKTDMAGGAVVIAVLGALAALGARVRVTGLVAAAENSFSGAAQRPGDVITQYGGRTVEVLNTDAEGRLVMADALAYADAELDPDVMVDVATLTGAISVALGKGLGAVFASDDELAARLVEAGEASGERLWRMPLIEDYAPALESSVADLANIEAGSAYGAGSITAALFLREFTGKRPWAHLDIAGVGRSTSDEGLLTKGATGFGVRLLLEWLSGR</sequence>
<dbReference type="InterPro" id="IPR011356">
    <property type="entry name" value="Leucine_aapep/pepB"/>
</dbReference>